<gene>
    <name evidence="1" type="ORF">AMST5_02833</name>
</gene>
<sequence>MNDDAARAIGAQLAEIYRRIWTVSMRDVPICNAALEVEAVGFRAYGRAAVGIVLTPWFMNLVIVDSVRESNLPAGIGAMTSVALPAGEVECVGAWLDGFGLLRACSLFSPMFDFAEMAVARTVAEEAMKALFVRPPGSESPDSPAGVGRRALLTGRLRHDEEILS</sequence>
<dbReference type="EMBL" id="OY288114">
    <property type="protein sequence ID" value="CAJ0876938.1"/>
    <property type="molecule type" value="Genomic_DNA"/>
</dbReference>
<evidence type="ECO:0008006" key="2">
    <source>
        <dbReference type="Google" id="ProtNLM"/>
    </source>
</evidence>
<dbReference type="InterPro" id="IPR038530">
    <property type="entry name" value="NiFe-hyd_HybE_sf"/>
</dbReference>
<organism evidence="1">
    <name type="scientific">freshwater sediment metagenome</name>
    <dbReference type="NCBI Taxonomy" id="556182"/>
    <lineage>
        <taxon>unclassified sequences</taxon>
        <taxon>metagenomes</taxon>
        <taxon>ecological metagenomes</taxon>
    </lineage>
</organism>
<dbReference type="Pfam" id="PF11939">
    <property type="entry name" value="NiFe-hyd_HybE"/>
    <property type="match status" value="1"/>
</dbReference>
<evidence type="ECO:0000313" key="1">
    <source>
        <dbReference type="EMBL" id="CAJ0876938.1"/>
    </source>
</evidence>
<accession>A0AA48M0U5</accession>
<dbReference type="Gene3D" id="3.30.1460.40">
    <property type="entry name" value="[NiFe]-hydrogenase assembly chaperone, HybE"/>
    <property type="match status" value="1"/>
</dbReference>
<proteinExistence type="predicted"/>
<dbReference type="InterPro" id="IPR023994">
    <property type="entry name" value="NiFe-hyd_HybE"/>
</dbReference>
<protein>
    <recommendedName>
        <fullName evidence="2">[NiFe]-hydrogenase assembly, chaperone, HybE</fullName>
    </recommendedName>
</protein>
<name>A0AA48M0U5_9ZZZZ</name>
<reference evidence="1" key="1">
    <citation type="submission" date="2023-07" db="EMBL/GenBank/DDBJ databases">
        <authorList>
            <person name="Pelsma A.J. K."/>
        </authorList>
    </citation>
    <scope>NUCLEOTIDE SEQUENCE</scope>
</reference>
<dbReference type="AlphaFoldDB" id="A0AA48M0U5"/>
<dbReference type="NCBIfam" id="TIGR03993">
    <property type="entry name" value="hydrog_HybE"/>
    <property type="match status" value="1"/>
</dbReference>